<evidence type="ECO:0000256" key="5">
    <source>
        <dbReference type="PROSITE-ProRule" id="PRU00235"/>
    </source>
</evidence>
<dbReference type="FunFam" id="3.30.2410.10:FF:000003">
    <property type="entry name" value="probable E3 ubiquitin-protein ligase HERC4 isoform X1"/>
    <property type="match status" value="1"/>
</dbReference>
<keyword evidence="3 4" id="KW-0833">Ubl conjugation pathway</keyword>
<gene>
    <name evidence="8" type="ORF">Naga_100131g13</name>
</gene>
<keyword evidence="8" id="KW-0436">Ligase</keyword>
<evidence type="ECO:0000256" key="4">
    <source>
        <dbReference type="PROSITE-ProRule" id="PRU00104"/>
    </source>
</evidence>
<feature type="region of interest" description="Disordered" evidence="6">
    <location>
        <begin position="539"/>
        <end position="578"/>
    </location>
</feature>
<dbReference type="Gene3D" id="3.90.1750.10">
    <property type="entry name" value="Hect, E3 ligase catalytic domains"/>
    <property type="match status" value="1"/>
</dbReference>
<feature type="repeat" description="RCC1" evidence="5">
    <location>
        <begin position="474"/>
        <end position="524"/>
    </location>
</feature>
<reference evidence="8 9" key="1">
    <citation type="journal article" date="2014" name="Mol. Plant">
        <title>Chromosome Scale Genome Assembly and Transcriptome Profiling of Nannochloropsis gaditana in Nitrogen Depletion.</title>
        <authorList>
            <person name="Corteggiani Carpinelli E."/>
            <person name="Telatin A."/>
            <person name="Vitulo N."/>
            <person name="Forcato C."/>
            <person name="D'Angelo M."/>
            <person name="Schiavon R."/>
            <person name="Vezzi A."/>
            <person name="Giacometti G.M."/>
            <person name="Morosinotto T."/>
            <person name="Valle G."/>
        </authorList>
    </citation>
    <scope>NUCLEOTIDE SEQUENCE [LARGE SCALE GENOMIC DNA]</scope>
    <source>
        <strain evidence="8 9">B-31</strain>
    </source>
</reference>
<dbReference type="InterPro" id="IPR035983">
    <property type="entry name" value="Hect_E3_ubiquitin_ligase"/>
</dbReference>
<feature type="active site" description="Glycyl thioester intermediate" evidence="4">
    <location>
        <position position="1402"/>
    </location>
</feature>
<keyword evidence="2" id="KW-0677">Repeat</keyword>
<dbReference type="Pfam" id="PF25390">
    <property type="entry name" value="WD40_RLD"/>
    <property type="match status" value="1"/>
</dbReference>
<dbReference type="Pfam" id="PF00632">
    <property type="entry name" value="HECT"/>
    <property type="match status" value="1"/>
</dbReference>
<dbReference type="CDD" id="cd00078">
    <property type="entry name" value="HECTc"/>
    <property type="match status" value="1"/>
</dbReference>
<dbReference type="PANTHER" id="PTHR45622">
    <property type="entry name" value="UBIQUITIN-PROTEIN LIGASE E3A-RELATED"/>
    <property type="match status" value="1"/>
</dbReference>
<feature type="repeat" description="RCC1" evidence="5">
    <location>
        <begin position="316"/>
        <end position="368"/>
    </location>
</feature>
<dbReference type="EMBL" id="AZIL01000280">
    <property type="protein sequence ID" value="EWM28520.1"/>
    <property type="molecule type" value="Genomic_DNA"/>
</dbReference>
<evidence type="ECO:0000259" key="7">
    <source>
        <dbReference type="PROSITE" id="PS50237"/>
    </source>
</evidence>
<proteinExistence type="predicted"/>
<dbReference type="PANTHER" id="PTHR45622:SF60">
    <property type="entry name" value="UBIQUITIN-PROTEIN LIGASE E3A"/>
    <property type="match status" value="1"/>
</dbReference>
<dbReference type="Gene3D" id="2.130.10.30">
    <property type="entry name" value="Regulator of chromosome condensation 1/beta-lactamase-inhibitor protein II"/>
    <property type="match status" value="3"/>
</dbReference>
<dbReference type="SUPFAM" id="SSF50985">
    <property type="entry name" value="RCC1/BLIP-II"/>
    <property type="match status" value="2"/>
</dbReference>
<dbReference type="PROSITE" id="PS50012">
    <property type="entry name" value="RCC1_3"/>
    <property type="match status" value="5"/>
</dbReference>
<dbReference type="SUPFAM" id="SSF56204">
    <property type="entry name" value="Hect, E3 ligase catalytic domain"/>
    <property type="match status" value="1"/>
</dbReference>
<feature type="repeat" description="RCC1" evidence="5">
    <location>
        <begin position="369"/>
        <end position="423"/>
    </location>
</feature>
<dbReference type="InterPro" id="IPR058923">
    <property type="entry name" value="RCC1-like_dom"/>
</dbReference>
<dbReference type="SMART" id="SM00119">
    <property type="entry name" value="HECTc"/>
    <property type="match status" value="1"/>
</dbReference>
<dbReference type="Gene3D" id="3.30.2410.10">
    <property type="entry name" value="Hect, E3 ligase catalytic domain"/>
    <property type="match status" value="1"/>
</dbReference>
<evidence type="ECO:0000313" key="9">
    <source>
        <dbReference type="Proteomes" id="UP000019335"/>
    </source>
</evidence>
<feature type="repeat" description="RCC1" evidence="5">
    <location>
        <begin position="615"/>
        <end position="674"/>
    </location>
</feature>
<keyword evidence="9" id="KW-1185">Reference proteome</keyword>
<evidence type="ECO:0000256" key="3">
    <source>
        <dbReference type="ARBA" id="ARBA00022786"/>
    </source>
</evidence>
<organism evidence="8 9">
    <name type="scientific">Nannochloropsis gaditana</name>
    <dbReference type="NCBI Taxonomy" id="72520"/>
    <lineage>
        <taxon>Eukaryota</taxon>
        <taxon>Sar</taxon>
        <taxon>Stramenopiles</taxon>
        <taxon>Ochrophyta</taxon>
        <taxon>Eustigmatophyceae</taxon>
        <taxon>Eustigmatales</taxon>
        <taxon>Monodopsidaceae</taxon>
        <taxon>Nannochloropsis</taxon>
    </lineage>
</organism>
<dbReference type="InterPro" id="IPR051709">
    <property type="entry name" value="Ub-ligase/GTPase-reg"/>
</dbReference>
<dbReference type="PRINTS" id="PR00633">
    <property type="entry name" value="RCCNDNSATION"/>
</dbReference>
<dbReference type="InterPro" id="IPR009091">
    <property type="entry name" value="RCC1/BLIP-II"/>
</dbReference>
<dbReference type="InterPro" id="IPR000569">
    <property type="entry name" value="HECT_dom"/>
</dbReference>
<accession>W7TN24</accession>
<feature type="domain" description="HECT" evidence="7">
    <location>
        <begin position="1094"/>
        <end position="1434"/>
    </location>
</feature>
<feature type="repeat" description="RCC1" evidence="5">
    <location>
        <begin position="525"/>
        <end position="614"/>
    </location>
</feature>
<dbReference type="GO" id="GO:0016874">
    <property type="term" value="F:ligase activity"/>
    <property type="evidence" value="ECO:0007669"/>
    <property type="project" value="UniProtKB-KW"/>
</dbReference>
<name>W7TN24_9STRA</name>
<keyword evidence="1" id="KW-0808">Transferase</keyword>
<dbReference type="Proteomes" id="UP000019335">
    <property type="component" value="Chromosome 4"/>
</dbReference>
<dbReference type="GO" id="GO:0061630">
    <property type="term" value="F:ubiquitin protein ligase activity"/>
    <property type="evidence" value="ECO:0007669"/>
    <property type="project" value="TreeGrafter"/>
</dbReference>
<dbReference type="PROSITE" id="PS00626">
    <property type="entry name" value="RCC1_2"/>
    <property type="match status" value="2"/>
</dbReference>
<evidence type="ECO:0000256" key="2">
    <source>
        <dbReference type="ARBA" id="ARBA00022737"/>
    </source>
</evidence>
<feature type="compositionally biased region" description="Basic and acidic residues" evidence="6">
    <location>
        <begin position="551"/>
        <end position="569"/>
    </location>
</feature>
<protein>
    <submittedName>
        <fullName evidence="8">Ubiquitin protein ligase e3a</fullName>
    </submittedName>
</protein>
<dbReference type="Gene3D" id="3.30.2160.10">
    <property type="entry name" value="Hect, E3 ligase catalytic domain"/>
    <property type="match status" value="1"/>
</dbReference>
<evidence type="ECO:0000256" key="1">
    <source>
        <dbReference type="ARBA" id="ARBA00022679"/>
    </source>
</evidence>
<evidence type="ECO:0000313" key="8">
    <source>
        <dbReference type="EMBL" id="EWM28520.1"/>
    </source>
</evidence>
<comment type="caution">
    <text evidence="8">The sequence shown here is derived from an EMBL/GenBank/DDBJ whole genome shotgun (WGS) entry which is preliminary data.</text>
</comment>
<dbReference type="InterPro" id="IPR000408">
    <property type="entry name" value="Reg_chr_condens"/>
</dbReference>
<dbReference type="PROSITE" id="PS50237">
    <property type="entry name" value="HECT"/>
    <property type="match status" value="1"/>
</dbReference>
<sequence>MRRSLSETSIAVLFRLERLQVEVDSIAQQVTEIENAIEARRANVAPASVLEGLDALTCNLKGIEAQTHAHSHDHIESGHEEAGLLARRIQSKGRAVSERIARMKKELPLAGMEVADGVSAPVEDEEGSMLELPDVVPCNGHMDDQTALPPPFASVGGLDPGSVHRSKSCGLPARPGEKGTDMDRETGVEGATNIHADEARNGQDHLEDERSAWHSETELYSWGRTDLGSSFQCLGPFGSEGGGGLFQMEVEEGKREEAGTAAGHGPNMLASTRQYSRSLSLPTAPLFAPVQSWYSRKNVVNLCSTLYHTVAVTLTGEVYGAGVNEDGQVSPDRQEPQLWTPVLVEPLLSQRVTMVSCGDNHTACLTASGAVVSFGNNEVGQLGHSADAASSQRVGPRTVVGLGSRMVKQVACGYLFTLLLTSQGEVFSCGVGECGGHADGANRFQAERVKALRYVPVSGLATGASHALAITVTGRLWAWGQNRHGQAGAGAGVEVVQEPQQVLETAGVRSAACGAFHSVILGEDGRVWACGKNHRGQLGLPSTEAVGSSEGGDRIEGDGDRMEEGKGDEQDGDIEGGAPAASCYHVPTLVRQLEPLKVCMVACGDAHTLVLTEAGEVWSLGSNSHGQLGTGMPSRASSMASAWQWRAQRVPGLDKARVFMVAAGGEQSFAVGLGTGVATPSRRSELPVLSRDVDARELVRKFSVIKPAASCVGVGYLLSLIHGAARASDMDTLERTLIDVFSSPSLLNGSFLTLPTSSSRADKEELDGNGCIFPDSHVGNKIIDDIIRAPVGGAERAAGEKSNARSSSCGTLSASASGLAVQGLEAVYVRAMKLNSPPLLSRLVQAMSGALDNLVSDAKNLADPDSLRCLLAYWQCPLNSNTSLSKDTFLKLCETVVSLPLSGRLLLLRFVRADYPPHLFATRLLRPLHTHIEYHLRINFGKGRAVPILVVTMSYLFMASEGGSWETTSTESGPWKTEDKQCGSLISPDQFANTAVSALPDESLLHDLRTWKAVKEEKNMNRNVFTFCRYPFLLSAEAKRRLLYGEAVLEQQQAAQKDMMRQMFQGGPVMPYLVLRVDRNHLLNSTLAQVGQCDSMTLKKQLKVSFLDEEGVDEGGVKKEFFQLLTAQLFDFSYGMFKMTESKRDWWFNSSGTSFGDPQEYQLVGILVGLALYNSVLLDLHFPLVVYKKLLGRPVGLSDLGEIEPELMEGLLKLLDYEEDAKNTGEEGAMAKVEDVFCLNFEVDWVEFDEVKRHELKPGGKDIEVTAANRHEYVDLYVQWVLAESIAKPFEAFKAGYDHVMGGSSISLLRPEELMLLVCGTPHLNLHELEAVAKYEGGYEAEHPVIKAFWSVVHEMDLASQRNFLMFVTGSAKAPIGGLGRLALLIQRAGPDSDHLPTAHTCFNTLLLPEYGSKEKLKERLMKAISECRGFGLQ</sequence>
<dbReference type="OrthoDB" id="8068875at2759"/>
<feature type="region of interest" description="Disordered" evidence="6">
    <location>
        <begin position="161"/>
        <end position="183"/>
    </location>
</feature>
<evidence type="ECO:0000256" key="6">
    <source>
        <dbReference type="SAM" id="MobiDB-lite"/>
    </source>
</evidence>